<proteinExistence type="predicted"/>
<dbReference type="AlphaFoldDB" id="A0A972FGP0"/>
<gene>
    <name evidence="2" type="ORF">GPA21_03285</name>
</gene>
<dbReference type="Proteomes" id="UP000599523">
    <property type="component" value="Unassembled WGS sequence"/>
</dbReference>
<dbReference type="SUPFAM" id="SSF56935">
    <property type="entry name" value="Porins"/>
    <property type="match status" value="1"/>
</dbReference>
<dbReference type="RefSeq" id="WP_168986788.1">
    <property type="nucleotide sequence ID" value="NZ_CAWPHM010000033.1"/>
</dbReference>
<comment type="caution">
    <text evidence="2">The sequence shown here is derived from an EMBL/GenBank/DDBJ whole genome shotgun (WGS) entry which is preliminary data.</text>
</comment>
<evidence type="ECO:0008006" key="4">
    <source>
        <dbReference type="Google" id="ProtNLM"/>
    </source>
</evidence>
<feature type="chain" id="PRO_5038137834" description="Porin domain-containing protein" evidence="1">
    <location>
        <begin position="26"/>
        <end position="394"/>
    </location>
</feature>
<reference evidence="2" key="1">
    <citation type="submission" date="2019-12" db="EMBL/GenBank/DDBJ databases">
        <title>Comparative genomics gives insights into the taxonomy of the Azoarcus-Aromatoleum group and reveals separate origins of nif in the plant-associated Azoarcus and non-plant-associated Aromatoleum sub-groups.</title>
        <authorList>
            <person name="Lafos M."/>
            <person name="Maluk M."/>
            <person name="Batista M."/>
            <person name="Junghare M."/>
            <person name="Carmona M."/>
            <person name="Faoro H."/>
            <person name="Cruz L.M."/>
            <person name="Battistoni F."/>
            <person name="De Souza E."/>
            <person name="Pedrosa F."/>
            <person name="Chen W.-M."/>
            <person name="Poole P.S."/>
            <person name="Dixon R.A."/>
            <person name="James E.K."/>
        </authorList>
    </citation>
    <scope>NUCLEOTIDE SEQUENCE</scope>
    <source>
        <strain evidence="2">NSC3</strain>
    </source>
</reference>
<keyword evidence="1" id="KW-0732">Signal</keyword>
<evidence type="ECO:0000313" key="2">
    <source>
        <dbReference type="EMBL" id="NMG01996.1"/>
    </source>
</evidence>
<organism evidence="2 3">
    <name type="scientific">Azoarcus taiwanensis</name>
    <dbReference type="NCBI Taxonomy" id="666964"/>
    <lineage>
        <taxon>Bacteria</taxon>
        <taxon>Pseudomonadati</taxon>
        <taxon>Pseudomonadota</taxon>
        <taxon>Betaproteobacteria</taxon>
        <taxon>Rhodocyclales</taxon>
        <taxon>Zoogloeaceae</taxon>
        <taxon>Azoarcus</taxon>
    </lineage>
</organism>
<dbReference type="EMBL" id="WTVM01000012">
    <property type="protein sequence ID" value="NMG01996.1"/>
    <property type="molecule type" value="Genomic_DNA"/>
</dbReference>
<protein>
    <recommendedName>
        <fullName evidence="4">Porin domain-containing protein</fullName>
    </recommendedName>
</protein>
<keyword evidence="3" id="KW-1185">Reference proteome</keyword>
<evidence type="ECO:0000313" key="3">
    <source>
        <dbReference type="Proteomes" id="UP000599523"/>
    </source>
</evidence>
<dbReference type="InterPro" id="IPR023614">
    <property type="entry name" value="Porin_dom_sf"/>
</dbReference>
<dbReference type="Gene3D" id="2.40.160.10">
    <property type="entry name" value="Porin"/>
    <property type="match status" value="1"/>
</dbReference>
<evidence type="ECO:0000256" key="1">
    <source>
        <dbReference type="SAM" id="SignalP"/>
    </source>
</evidence>
<sequence length="394" mass="43501">MKHSLLKITALGLMLGATPITGVSASDWHFSGFGTLGAVKTDDDKVYFNHPARTRTRPSRIDVGADSSLNVQVIRRFTTNTSATVQVSIADRHGREYRPRVNWAFISHDLTPGLTLRGGRLRAPFFMLSDSMDVNYAHIWMRPPVEVYGLNPFNEVVGLDMLYRRRVGPGGLHLEVQPFLGAESTIRFPQGSGRLNRMAGLSLGLEGSGLQFRIGHAQGRLAIRYGDPLHSMVELAAPSVAPQLSGRDATARFTSIGAQWEGDRLHLSGEIARRQVDRFVTSSTGWHVTAGYRSGNITPFVTYAENKRDRSVAPRYPSSPLLEAYRASRSNAQRSLSVGARWDVGPDIAVKAQWTRTKVRRKAWGAFFPANDRSGITPSGRRLDTLGLSMDIVF</sequence>
<accession>A0A972FGP0</accession>
<feature type="signal peptide" evidence="1">
    <location>
        <begin position="1"/>
        <end position="25"/>
    </location>
</feature>
<name>A0A972FGP0_9RHOO</name>